<evidence type="ECO:0000256" key="11">
    <source>
        <dbReference type="SAM" id="MobiDB-lite"/>
    </source>
</evidence>
<dbReference type="CDD" id="cd06225">
    <property type="entry name" value="HAMP"/>
    <property type="match status" value="1"/>
</dbReference>
<dbReference type="InterPro" id="IPR004358">
    <property type="entry name" value="Sig_transdc_His_kin-like_C"/>
</dbReference>
<evidence type="ECO:0000256" key="1">
    <source>
        <dbReference type="ARBA" id="ARBA00000085"/>
    </source>
</evidence>
<feature type="transmembrane region" description="Helical" evidence="12">
    <location>
        <begin position="162"/>
        <end position="185"/>
    </location>
</feature>
<dbReference type="InterPro" id="IPR003594">
    <property type="entry name" value="HATPase_dom"/>
</dbReference>
<evidence type="ECO:0000256" key="2">
    <source>
        <dbReference type="ARBA" id="ARBA00004236"/>
    </source>
</evidence>
<reference evidence="15 16" key="1">
    <citation type="submission" date="2021-01" db="EMBL/GenBank/DDBJ databases">
        <title>Whole genome shotgun sequence of Asanoa siamensis NBRC 107932.</title>
        <authorList>
            <person name="Komaki H."/>
            <person name="Tamura T."/>
        </authorList>
    </citation>
    <scope>NUCLEOTIDE SEQUENCE [LARGE SCALE GENOMIC DNA]</scope>
    <source>
        <strain evidence="15 16">NBRC 107932</strain>
    </source>
</reference>
<dbReference type="InterPro" id="IPR005467">
    <property type="entry name" value="His_kinase_dom"/>
</dbReference>
<dbReference type="PROSITE" id="PS50109">
    <property type="entry name" value="HIS_KIN"/>
    <property type="match status" value="1"/>
</dbReference>
<dbReference type="SUPFAM" id="SSF158472">
    <property type="entry name" value="HAMP domain-like"/>
    <property type="match status" value="1"/>
</dbReference>
<evidence type="ECO:0000313" key="16">
    <source>
        <dbReference type="Proteomes" id="UP000604117"/>
    </source>
</evidence>
<dbReference type="Pfam" id="PF00512">
    <property type="entry name" value="HisKA"/>
    <property type="match status" value="1"/>
</dbReference>
<keyword evidence="6 12" id="KW-0812">Transmembrane</keyword>
<feature type="region of interest" description="Disordered" evidence="11">
    <location>
        <begin position="498"/>
        <end position="540"/>
    </location>
</feature>
<dbReference type="InterPro" id="IPR036097">
    <property type="entry name" value="HisK_dim/P_sf"/>
</dbReference>
<dbReference type="PROSITE" id="PS50885">
    <property type="entry name" value="HAMP"/>
    <property type="match status" value="1"/>
</dbReference>
<keyword evidence="16" id="KW-1185">Reference proteome</keyword>
<evidence type="ECO:0000259" key="13">
    <source>
        <dbReference type="PROSITE" id="PS50109"/>
    </source>
</evidence>
<dbReference type="InterPro" id="IPR050428">
    <property type="entry name" value="TCS_sensor_his_kinase"/>
</dbReference>
<dbReference type="Pfam" id="PF02518">
    <property type="entry name" value="HATPase_c"/>
    <property type="match status" value="1"/>
</dbReference>
<dbReference type="PRINTS" id="PR00344">
    <property type="entry name" value="BCTRLSENSOR"/>
</dbReference>
<evidence type="ECO:0000256" key="12">
    <source>
        <dbReference type="SAM" id="Phobius"/>
    </source>
</evidence>
<dbReference type="SMART" id="SM00388">
    <property type="entry name" value="HisKA"/>
    <property type="match status" value="1"/>
</dbReference>
<dbReference type="Gene3D" id="3.30.565.10">
    <property type="entry name" value="Histidine kinase-like ATPase, C-terminal domain"/>
    <property type="match status" value="1"/>
</dbReference>
<dbReference type="InterPro" id="IPR003660">
    <property type="entry name" value="HAMP_dom"/>
</dbReference>
<dbReference type="SMART" id="SM00387">
    <property type="entry name" value="HATPase_c"/>
    <property type="match status" value="1"/>
</dbReference>
<keyword evidence="8 12" id="KW-1133">Transmembrane helix</keyword>
<evidence type="ECO:0000256" key="6">
    <source>
        <dbReference type="ARBA" id="ARBA00022692"/>
    </source>
</evidence>
<dbReference type="GO" id="GO:0016301">
    <property type="term" value="F:kinase activity"/>
    <property type="evidence" value="ECO:0007669"/>
    <property type="project" value="UniProtKB-KW"/>
</dbReference>
<dbReference type="SMART" id="SM00304">
    <property type="entry name" value="HAMP"/>
    <property type="match status" value="1"/>
</dbReference>
<protein>
    <recommendedName>
        <fullName evidence="3">histidine kinase</fullName>
        <ecNumber evidence="3">2.7.13.3</ecNumber>
    </recommendedName>
</protein>
<dbReference type="RefSeq" id="WP_203719076.1">
    <property type="nucleotide sequence ID" value="NZ_BONE01000127.1"/>
</dbReference>
<name>A0ABQ4D414_9ACTN</name>
<comment type="catalytic activity">
    <reaction evidence="1">
        <text>ATP + protein L-histidine = ADP + protein N-phospho-L-histidine.</text>
        <dbReference type="EC" id="2.7.13.3"/>
    </reaction>
</comment>
<keyword evidence="7 15" id="KW-0418">Kinase</keyword>
<accession>A0ABQ4D414</accession>
<dbReference type="Proteomes" id="UP000604117">
    <property type="component" value="Unassembled WGS sequence"/>
</dbReference>
<dbReference type="SUPFAM" id="SSF55874">
    <property type="entry name" value="ATPase domain of HSP90 chaperone/DNA topoisomerase II/histidine kinase"/>
    <property type="match status" value="1"/>
</dbReference>
<dbReference type="EC" id="2.7.13.3" evidence="3"/>
<evidence type="ECO:0000256" key="8">
    <source>
        <dbReference type="ARBA" id="ARBA00022989"/>
    </source>
</evidence>
<dbReference type="CDD" id="cd00082">
    <property type="entry name" value="HisKA"/>
    <property type="match status" value="1"/>
</dbReference>
<organism evidence="15 16">
    <name type="scientific">Asanoa siamensis</name>
    <dbReference type="NCBI Taxonomy" id="926357"/>
    <lineage>
        <taxon>Bacteria</taxon>
        <taxon>Bacillati</taxon>
        <taxon>Actinomycetota</taxon>
        <taxon>Actinomycetes</taxon>
        <taxon>Micromonosporales</taxon>
        <taxon>Micromonosporaceae</taxon>
        <taxon>Asanoa</taxon>
    </lineage>
</organism>
<feature type="domain" description="HAMP" evidence="14">
    <location>
        <begin position="186"/>
        <end position="244"/>
    </location>
</feature>
<comment type="subcellular location">
    <subcellularLocation>
        <location evidence="2">Cell membrane</location>
    </subcellularLocation>
</comment>
<evidence type="ECO:0000259" key="14">
    <source>
        <dbReference type="PROSITE" id="PS50885"/>
    </source>
</evidence>
<keyword evidence="5" id="KW-0808">Transferase</keyword>
<evidence type="ECO:0000256" key="3">
    <source>
        <dbReference type="ARBA" id="ARBA00012438"/>
    </source>
</evidence>
<dbReference type="InterPro" id="IPR036890">
    <property type="entry name" value="HATPase_C_sf"/>
</dbReference>
<dbReference type="Gene3D" id="6.10.340.10">
    <property type="match status" value="1"/>
</dbReference>
<dbReference type="InterPro" id="IPR003661">
    <property type="entry name" value="HisK_dim/P_dom"/>
</dbReference>
<evidence type="ECO:0000256" key="7">
    <source>
        <dbReference type="ARBA" id="ARBA00022777"/>
    </source>
</evidence>
<evidence type="ECO:0000256" key="4">
    <source>
        <dbReference type="ARBA" id="ARBA00022553"/>
    </source>
</evidence>
<evidence type="ECO:0000256" key="9">
    <source>
        <dbReference type="ARBA" id="ARBA00023012"/>
    </source>
</evidence>
<comment type="caution">
    <text evidence="15">The sequence shown here is derived from an EMBL/GenBank/DDBJ whole genome shotgun (WGS) entry which is preliminary data.</text>
</comment>
<sequence length="540" mass="57863">MLAPLRRTPLRVKLVAAVLALVTAALLVIGAASTFFLRNYLLDQVDGNLRSLNNNVQALIRDNIQFAVGDNAFAVASTPAQPTLTDLSSRPSQLFTPDGPDLPQNYTGLQQAMRQHQSDPFTVQAIGSQARWRVLMQQPQDSSAIVVVGFNLADVDHTVKQLLWIDGLAGGTVLIVLATLGAAIVRSNLKPLRQIERTTVAIAAGDLSQRVPDPEPGADEPKTELGRLSRALNTMLTQIETAFAARAESEAAARDAAFSAQASEARALRSEERMRQFVADASHELRTPLTTIRGFAELYRQGAAGSPDDTARLVRRIEDEAARMGLLVEDLLLLARLDRERPLSLSPVELRVLASEAVQAAQAMAPERDISIEVAPRAGLLVVRADDARLRQVLGNLLTNAIIHTPRDARITVRLRSDGSSAIVEVVDTGQGLPPEQAERVFERFYRADAARRRDREANSTGLGLAIVAALVRAHGGTVEVDSVPGKGSTFRVRLPLLAGGDDHDEPDGPDEDGDGAGSNGHSQTTLSPAPGGTQSGGER</sequence>
<feature type="compositionally biased region" description="Acidic residues" evidence="11">
    <location>
        <begin position="503"/>
        <end position="515"/>
    </location>
</feature>
<dbReference type="Pfam" id="PF00672">
    <property type="entry name" value="HAMP"/>
    <property type="match status" value="1"/>
</dbReference>
<proteinExistence type="predicted"/>
<evidence type="ECO:0000256" key="10">
    <source>
        <dbReference type="ARBA" id="ARBA00023136"/>
    </source>
</evidence>
<feature type="domain" description="Histidine kinase" evidence="13">
    <location>
        <begin position="280"/>
        <end position="499"/>
    </location>
</feature>
<evidence type="ECO:0000256" key="5">
    <source>
        <dbReference type="ARBA" id="ARBA00022679"/>
    </source>
</evidence>
<dbReference type="EMBL" id="BONE01000127">
    <property type="protein sequence ID" value="GIF78246.1"/>
    <property type="molecule type" value="Genomic_DNA"/>
</dbReference>
<dbReference type="Gene3D" id="1.10.287.130">
    <property type="match status" value="1"/>
</dbReference>
<dbReference type="PANTHER" id="PTHR45436:SF5">
    <property type="entry name" value="SENSOR HISTIDINE KINASE TRCS"/>
    <property type="match status" value="1"/>
</dbReference>
<dbReference type="PANTHER" id="PTHR45436">
    <property type="entry name" value="SENSOR HISTIDINE KINASE YKOH"/>
    <property type="match status" value="1"/>
</dbReference>
<evidence type="ECO:0000313" key="15">
    <source>
        <dbReference type="EMBL" id="GIF78246.1"/>
    </source>
</evidence>
<keyword evidence="4" id="KW-0597">Phosphoprotein</keyword>
<keyword evidence="10 12" id="KW-0472">Membrane</keyword>
<feature type="transmembrane region" description="Helical" evidence="12">
    <location>
        <begin position="12"/>
        <end position="37"/>
    </location>
</feature>
<dbReference type="SUPFAM" id="SSF47384">
    <property type="entry name" value="Homodimeric domain of signal transducing histidine kinase"/>
    <property type="match status" value="1"/>
</dbReference>
<dbReference type="CDD" id="cd00075">
    <property type="entry name" value="HATPase"/>
    <property type="match status" value="1"/>
</dbReference>
<gene>
    <name evidence="15" type="primary">phoR</name>
    <name evidence="15" type="ORF">Asi02nite_77640</name>
</gene>
<keyword evidence="9" id="KW-0902">Two-component regulatory system</keyword>